<dbReference type="GO" id="GO:0006020">
    <property type="term" value="P:inositol metabolic process"/>
    <property type="evidence" value="ECO:0007669"/>
    <property type="project" value="TreeGrafter"/>
</dbReference>
<sequence>MENEAKVGVARRAARAGGAVAADRFRTGIDVERKDGKTDVVTQADRDAQSRVIDVIREEYAADAIVGEEEDELKQVPSEGAAWVIDPIDGTNNFVRELRVWGTAVAAVEDGTPVAAATRFPALEDTYWTDGEATYRNSEEVTVSDRDDPEMCVVCPTIWWGFDERDQYARATNAIVDRFGDMRRFGCAQAVLAMVADGQLDGVLTNVRANPWDSVAGVHMIRAAGGTVTDLSGDRWQHDSRGLVASNGKIHDSVLEAAREIDGLDG</sequence>
<dbReference type="GO" id="GO:0042132">
    <property type="term" value="F:fructose 1,6-bisphosphate 1-phosphatase activity"/>
    <property type="evidence" value="ECO:0007669"/>
    <property type="project" value="UniProtKB-EC"/>
</dbReference>
<dbReference type="Pfam" id="PF00459">
    <property type="entry name" value="Inositol_P"/>
    <property type="match status" value="1"/>
</dbReference>
<evidence type="ECO:0000256" key="1">
    <source>
        <dbReference type="ARBA" id="ARBA00001273"/>
    </source>
</evidence>
<dbReference type="EC" id="3.1.3.11" evidence="2"/>
<dbReference type="PROSITE" id="PS00629">
    <property type="entry name" value="IMP_1"/>
    <property type="match status" value="1"/>
</dbReference>
<evidence type="ECO:0000313" key="10">
    <source>
        <dbReference type="Proteomes" id="UP000465846"/>
    </source>
</evidence>
<dbReference type="PANTHER" id="PTHR20854:SF4">
    <property type="entry name" value="INOSITOL-1-MONOPHOSPHATASE-RELATED"/>
    <property type="match status" value="1"/>
</dbReference>
<feature type="binding site" evidence="8">
    <location>
        <position position="89"/>
    </location>
    <ligand>
        <name>Mg(2+)</name>
        <dbReference type="ChEBI" id="CHEBI:18420"/>
        <label>1</label>
        <note>catalytic</note>
    </ligand>
</feature>
<dbReference type="PRINTS" id="PR00377">
    <property type="entry name" value="IMPHPHTASES"/>
</dbReference>
<evidence type="ECO:0000256" key="2">
    <source>
        <dbReference type="ARBA" id="ARBA00013093"/>
    </source>
</evidence>
<keyword evidence="6" id="KW-0119">Carbohydrate metabolism</keyword>
<dbReference type="GeneID" id="9993188"/>
<dbReference type="CDD" id="cd01637">
    <property type="entry name" value="IMPase_like"/>
    <property type="match status" value="1"/>
</dbReference>
<dbReference type="OMA" id="ERGLHPW"/>
<dbReference type="AlphaFoldDB" id="A0A6C0UGX4"/>
<comment type="similarity">
    <text evidence="7">Belongs to the inositol monophosphatase superfamily. FBPase class 4 family.</text>
</comment>
<dbReference type="Proteomes" id="UP000465846">
    <property type="component" value="Chromosome"/>
</dbReference>
<evidence type="ECO:0000256" key="7">
    <source>
        <dbReference type="ARBA" id="ARBA00038103"/>
    </source>
</evidence>
<name>A0A6C0UGX4_9EURY</name>
<keyword evidence="5 8" id="KW-0460">Magnesium</keyword>
<evidence type="ECO:0000256" key="4">
    <source>
        <dbReference type="ARBA" id="ARBA00022801"/>
    </source>
</evidence>
<dbReference type="InterPro" id="IPR020583">
    <property type="entry name" value="Inositol_monoP_metal-BS"/>
</dbReference>
<dbReference type="GO" id="GO:0008934">
    <property type="term" value="F:inositol monophosphate 1-phosphatase activity"/>
    <property type="evidence" value="ECO:0007669"/>
    <property type="project" value="TreeGrafter"/>
</dbReference>
<feature type="binding site" evidence="8">
    <location>
        <position position="88"/>
    </location>
    <ligand>
        <name>Mg(2+)</name>
        <dbReference type="ChEBI" id="CHEBI:18420"/>
        <label>1</label>
        <note>catalytic</note>
    </ligand>
</feature>
<feature type="binding site" evidence="8">
    <location>
        <position position="213"/>
    </location>
    <ligand>
        <name>Mg(2+)</name>
        <dbReference type="ChEBI" id="CHEBI:18420"/>
        <label>1</label>
        <note>catalytic</note>
    </ligand>
</feature>
<dbReference type="GO" id="GO:0046872">
    <property type="term" value="F:metal ion binding"/>
    <property type="evidence" value="ECO:0007669"/>
    <property type="project" value="UniProtKB-KW"/>
</dbReference>
<dbReference type="InterPro" id="IPR000760">
    <property type="entry name" value="Inositol_monophosphatase-like"/>
</dbReference>
<evidence type="ECO:0000256" key="5">
    <source>
        <dbReference type="ARBA" id="ARBA00022842"/>
    </source>
</evidence>
<evidence type="ECO:0000256" key="6">
    <source>
        <dbReference type="ARBA" id="ARBA00023277"/>
    </source>
</evidence>
<organism evidence="9 10">
    <name type="scientific">Halogeometricum borinquense</name>
    <dbReference type="NCBI Taxonomy" id="60847"/>
    <lineage>
        <taxon>Archaea</taxon>
        <taxon>Methanobacteriati</taxon>
        <taxon>Methanobacteriota</taxon>
        <taxon>Stenosarchaea group</taxon>
        <taxon>Halobacteria</taxon>
        <taxon>Halobacteriales</taxon>
        <taxon>Haloferacaceae</taxon>
        <taxon>Halogeometricum</taxon>
    </lineage>
</organism>
<evidence type="ECO:0000313" key="9">
    <source>
        <dbReference type="EMBL" id="QIB74794.1"/>
    </source>
</evidence>
<accession>A0A6C0UGX4</accession>
<dbReference type="GO" id="GO:0007165">
    <property type="term" value="P:signal transduction"/>
    <property type="evidence" value="ECO:0007669"/>
    <property type="project" value="TreeGrafter"/>
</dbReference>
<comment type="cofactor">
    <cofactor evidence="8">
        <name>Mg(2+)</name>
        <dbReference type="ChEBI" id="CHEBI:18420"/>
    </cofactor>
</comment>
<dbReference type="Gene3D" id="3.30.540.10">
    <property type="entry name" value="Fructose-1,6-Bisphosphatase, subunit A, domain 1"/>
    <property type="match status" value="1"/>
</dbReference>
<comment type="catalytic activity">
    <reaction evidence="1">
        <text>beta-D-fructose 1,6-bisphosphate + H2O = beta-D-fructose 6-phosphate + phosphate</text>
        <dbReference type="Rhea" id="RHEA:11064"/>
        <dbReference type="ChEBI" id="CHEBI:15377"/>
        <dbReference type="ChEBI" id="CHEBI:32966"/>
        <dbReference type="ChEBI" id="CHEBI:43474"/>
        <dbReference type="ChEBI" id="CHEBI:57634"/>
        <dbReference type="EC" id="3.1.3.11"/>
    </reaction>
</comment>
<dbReference type="RefSeq" id="WP_006054180.1">
    <property type="nucleotide sequence ID" value="NZ_CP048739.1"/>
</dbReference>
<dbReference type="EMBL" id="CP048739">
    <property type="protein sequence ID" value="QIB74794.1"/>
    <property type="molecule type" value="Genomic_DNA"/>
</dbReference>
<dbReference type="PANTHER" id="PTHR20854">
    <property type="entry name" value="INOSITOL MONOPHOSPHATASE"/>
    <property type="match status" value="1"/>
</dbReference>
<reference evidence="9 10" key="1">
    <citation type="submission" date="2020-02" db="EMBL/GenBank/DDBJ databases">
        <title>Whole genome sequence of Halogeometricum borinquense strain wsp4.</title>
        <authorList>
            <person name="Verma D.K."/>
            <person name="Gopal K."/>
            <person name="Prasad E.S."/>
        </authorList>
    </citation>
    <scope>NUCLEOTIDE SEQUENCE [LARGE SCALE GENOMIC DNA]</scope>
    <source>
        <strain evidence="10">wsp4</strain>
    </source>
</reference>
<evidence type="ECO:0000256" key="8">
    <source>
        <dbReference type="PIRSR" id="PIRSR600760-2"/>
    </source>
</evidence>
<feature type="binding site" evidence="8">
    <location>
        <position position="86"/>
    </location>
    <ligand>
        <name>Mg(2+)</name>
        <dbReference type="ChEBI" id="CHEBI:18420"/>
        <label>1</label>
        <note>catalytic</note>
    </ligand>
</feature>
<keyword evidence="4" id="KW-0378">Hydrolase</keyword>
<protein>
    <recommendedName>
        <fullName evidence="2">fructose-bisphosphatase</fullName>
        <ecNumber evidence="2">3.1.3.11</ecNumber>
    </recommendedName>
</protein>
<feature type="binding site" evidence="8">
    <location>
        <position position="68"/>
    </location>
    <ligand>
        <name>Mg(2+)</name>
        <dbReference type="ChEBI" id="CHEBI:18420"/>
        <label>1</label>
        <note>catalytic</note>
    </ligand>
</feature>
<keyword evidence="3 8" id="KW-0479">Metal-binding</keyword>
<dbReference type="SUPFAM" id="SSF56655">
    <property type="entry name" value="Carbohydrate phosphatase"/>
    <property type="match status" value="1"/>
</dbReference>
<evidence type="ECO:0000256" key="3">
    <source>
        <dbReference type="ARBA" id="ARBA00022723"/>
    </source>
</evidence>
<dbReference type="Gene3D" id="3.40.190.80">
    <property type="match status" value="1"/>
</dbReference>
<gene>
    <name evidence="9" type="ORF">G3I44_11175</name>
</gene>
<proteinExistence type="inferred from homology"/>